<evidence type="ECO:0000256" key="1">
    <source>
        <dbReference type="SAM" id="Phobius"/>
    </source>
</evidence>
<sequence length="53" mass="5465">MSSPASSRNHSSQDQQPTHTSMGLIAFAWALVGVPLAYGLYNAVKAASALFGG</sequence>
<evidence type="ECO:0000313" key="2">
    <source>
        <dbReference type="EMBL" id="CAA9236790.1"/>
    </source>
</evidence>
<reference evidence="2" key="1">
    <citation type="submission" date="2020-02" db="EMBL/GenBank/DDBJ databases">
        <authorList>
            <person name="Meier V. D."/>
        </authorList>
    </citation>
    <scope>NUCLEOTIDE SEQUENCE</scope>
    <source>
        <strain evidence="2">AVDCRST_MAG52</strain>
    </source>
</reference>
<name>A0A6J4I090_9ACTN</name>
<proteinExistence type="predicted"/>
<organism evidence="2">
    <name type="scientific">uncultured Blastococcus sp</name>
    <dbReference type="NCBI Taxonomy" id="217144"/>
    <lineage>
        <taxon>Bacteria</taxon>
        <taxon>Bacillati</taxon>
        <taxon>Actinomycetota</taxon>
        <taxon>Actinomycetes</taxon>
        <taxon>Geodermatophilales</taxon>
        <taxon>Geodermatophilaceae</taxon>
        <taxon>Blastococcus</taxon>
        <taxon>environmental samples</taxon>
    </lineage>
</organism>
<dbReference type="AlphaFoldDB" id="A0A6J4I090"/>
<keyword evidence="1" id="KW-0472">Membrane</keyword>
<protein>
    <submittedName>
        <fullName evidence="2">Uncharacterized protein</fullName>
    </submittedName>
</protein>
<dbReference type="EMBL" id="CADCTN010000092">
    <property type="protein sequence ID" value="CAA9236790.1"/>
    <property type="molecule type" value="Genomic_DNA"/>
</dbReference>
<feature type="transmembrane region" description="Helical" evidence="1">
    <location>
        <begin position="21"/>
        <end position="41"/>
    </location>
</feature>
<keyword evidence="1" id="KW-1133">Transmembrane helix</keyword>
<accession>A0A6J4I090</accession>
<gene>
    <name evidence="2" type="ORF">AVDCRST_MAG52-1403</name>
</gene>
<keyword evidence="1" id="KW-0812">Transmembrane</keyword>